<gene>
    <name evidence="14" type="ORF">EGT74_01405</name>
</gene>
<evidence type="ECO:0000256" key="7">
    <source>
        <dbReference type="ARBA" id="ARBA00022729"/>
    </source>
</evidence>
<comment type="caution">
    <text evidence="14">The sequence shown here is derived from an EMBL/GenBank/DDBJ whole genome shotgun (WGS) entry which is preliminary data.</text>
</comment>
<comment type="cofactor">
    <cofactor evidence="2">
        <name>Co(2+)</name>
        <dbReference type="ChEBI" id="CHEBI:48828"/>
    </cofactor>
</comment>
<reference evidence="14 15" key="1">
    <citation type="submission" date="2018-11" db="EMBL/GenBank/DDBJ databases">
        <title>Chitinophaga lutea sp.nov., isolate from arsenic contaminated soil.</title>
        <authorList>
            <person name="Zong Y."/>
        </authorList>
    </citation>
    <scope>NUCLEOTIDE SEQUENCE [LARGE SCALE GENOMIC DNA]</scope>
    <source>
        <strain evidence="14 15">ZY74</strain>
    </source>
</reference>
<protein>
    <submittedName>
        <fullName evidence="14">TraB/GumN family protein</fullName>
    </submittedName>
</protein>
<keyword evidence="10" id="KW-0482">Metalloprotease</keyword>
<dbReference type="InterPro" id="IPR040230">
    <property type="entry name" value="TIKI1/2-like"/>
</dbReference>
<dbReference type="CDD" id="cd14789">
    <property type="entry name" value="Tiki"/>
    <property type="match status" value="1"/>
</dbReference>
<organism evidence="14 15">
    <name type="scientific">Chitinophaga lutea</name>
    <dbReference type="NCBI Taxonomy" id="2488634"/>
    <lineage>
        <taxon>Bacteria</taxon>
        <taxon>Pseudomonadati</taxon>
        <taxon>Bacteroidota</taxon>
        <taxon>Chitinophagia</taxon>
        <taxon>Chitinophagales</taxon>
        <taxon>Chitinophagaceae</taxon>
        <taxon>Chitinophaga</taxon>
    </lineage>
</organism>
<keyword evidence="12" id="KW-0325">Glycoprotein</keyword>
<evidence type="ECO:0000256" key="10">
    <source>
        <dbReference type="ARBA" id="ARBA00023049"/>
    </source>
</evidence>
<evidence type="ECO:0000256" key="12">
    <source>
        <dbReference type="ARBA" id="ARBA00023180"/>
    </source>
</evidence>
<keyword evidence="11" id="KW-0472">Membrane</keyword>
<feature type="region of interest" description="Disordered" evidence="13">
    <location>
        <begin position="219"/>
        <end position="244"/>
    </location>
</feature>
<keyword evidence="7" id="KW-0732">Signal</keyword>
<keyword evidence="6" id="KW-0479">Metal-binding</keyword>
<dbReference type="InterPro" id="IPR002816">
    <property type="entry name" value="TraB/PrgY/GumN_fam"/>
</dbReference>
<evidence type="ECO:0000256" key="9">
    <source>
        <dbReference type="ARBA" id="ARBA00022989"/>
    </source>
</evidence>
<accession>A0A3N4PUB8</accession>
<keyword evidence="15" id="KW-1185">Reference proteome</keyword>
<dbReference type="Pfam" id="PF01963">
    <property type="entry name" value="TraB_PrgY_gumN"/>
    <property type="match status" value="1"/>
</dbReference>
<evidence type="ECO:0000256" key="4">
    <source>
        <dbReference type="ARBA" id="ARBA00022670"/>
    </source>
</evidence>
<keyword evidence="4" id="KW-0645">Protease</keyword>
<sequence>MSTNAFLPCSSGCCNAAKIQYIWRYLNPWNLHMNRVKCVVCYSLLLLICTFAKAQSKKYQGLLWEITGKNMPKPSYLFGTMHVSNKLAFNLSDSFYHCIRNADIVALETDPQQLQEDFSKSKMLRISSRYMSDMGGGHMTPDAFTIGPYNDLVRTGLTYRPEMINHLLYRSFAAQEDFEEDTFLDMYIYQVGSKLGKKAAGVENFEESERLMLESYRDAANDKKSRKNNRDVENPQEARRKLNDAYRRGDLDMLDSISSGQYDSPVFLEKFLYKRNENMFRAIDSIIRHGSLFAGVGAAHLPGDRGLIHMLRRAGYTVRPVLATNRDSEQKEALEKMRAPVVFQPYASDDGWIQAEVPGKLYNFSSLTMLNQLQYADLANGAYYLVSRIKTNALSLGQREDDVYLRIDSLLYENIPGRIISKQVIHNGGYKGFDIRNRTRRGDLQRYNIFITPFETIIFKISGTGEYAAGPEADRFFSSIRLRTFSAGEWVTYRSAAAGFSVKMPHAPVTADNVTLRTLSKRQEYEALDSRNGNSYLVMRKTIPGYSALEEDTVDLSFAEESFLQSQFIKQQKSRRFLTWHGYPCLELVNQNTDNSFTETRILLQGPHYYVLSARYKNDKKPVQEFFNSFVPEQPAYRRFEQYRDTSLLFSVKTAVVPKDDEALMESFTGGRSDENTDHLNRIKNKSFRVDSTGEEVKVVFRKFNRYYSTRDSARFWQEQVEELSDRGDLVVHEKKYERLPGWETMLLQMRDTNSSRSLHYKLFLRNGVQYTLYSIVDNVKGPSAFVRTFFDSFTPADTLIGTPIYASKAAALFADFYSKDSTTRQQARSSVSTPNYQDADAPVLISLIRGWSAKEKNYMDVKTDLIGELGNIKHPDILPFLQKAYESANDTASLQRAILLALVRQKTTTGNALFKELMLKEIPVFGEGENLYSIFRPLYDSLGITKALFPALLELTALTDYKEPVYGLLATLADSNLVQPALYADHISQIAFDARVALQKELAAEQSRLNRGNDEDDYEEPFRASSTLHEYATLLLPFRESNKNAGRFFSRYASTKNPAQQVLIAQLYLKNRLPVPDSLLQSIAAQDRYRVSLWTALNAIQRHDRFPAVYNKQELMARSLLYNSMEYNMKVDSLVLLGKKQTYYRFRKSTVYVYKYKQKDEGGWFLGISGPQPEDEKKCTDNDQLSQFTRTRYKTDKPLQEQITALIRQVKYRARAGWNAENVTVDVADY</sequence>
<dbReference type="AlphaFoldDB" id="A0A3N4PUB8"/>
<dbReference type="GO" id="GO:0006508">
    <property type="term" value="P:proteolysis"/>
    <property type="evidence" value="ECO:0007669"/>
    <property type="project" value="UniProtKB-KW"/>
</dbReference>
<evidence type="ECO:0000256" key="1">
    <source>
        <dbReference type="ARBA" id="ARBA00001936"/>
    </source>
</evidence>
<dbReference type="PANTHER" id="PTHR31120">
    <property type="entry name" value="METALLOPROTEASE TIKI"/>
    <property type="match status" value="1"/>
</dbReference>
<evidence type="ECO:0000256" key="11">
    <source>
        <dbReference type="ARBA" id="ARBA00023136"/>
    </source>
</evidence>
<name>A0A3N4PUB8_9BACT</name>
<dbReference type="EMBL" id="RPDH01000001">
    <property type="protein sequence ID" value="RPE12242.1"/>
    <property type="molecule type" value="Genomic_DNA"/>
</dbReference>
<evidence type="ECO:0000313" key="15">
    <source>
        <dbReference type="Proteomes" id="UP000278351"/>
    </source>
</evidence>
<evidence type="ECO:0000256" key="6">
    <source>
        <dbReference type="ARBA" id="ARBA00022723"/>
    </source>
</evidence>
<dbReference type="GO" id="GO:0046872">
    <property type="term" value="F:metal ion binding"/>
    <property type="evidence" value="ECO:0007669"/>
    <property type="project" value="UniProtKB-KW"/>
</dbReference>
<dbReference type="Proteomes" id="UP000278351">
    <property type="component" value="Unassembled WGS sequence"/>
</dbReference>
<keyword evidence="8" id="KW-0378">Hydrolase</keyword>
<proteinExistence type="predicted"/>
<evidence type="ECO:0000256" key="2">
    <source>
        <dbReference type="ARBA" id="ARBA00001941"/>
    </source>
</evidence>
<dbReference type="GO" id="GO:0030178">
    <property type="term" value="P:negative regulation of Wnt signaling pathway"/>
    <property type="evidence" value="ECO:0007669"/>
    <property type="project" value="InterPro"/>
</dbReference>
<dbReference type="GO" id="GO:0004222">
    <property type="term" value="F:metalloendopeptidase activity"/>
    <property type="evidence" value="ECO:0007669"/>
    <property type="project" value="TreeGrafter"/>
</dbReference>
<dbReference type="GO" id="GO:0016020">
    <property type="term" value="C:membrane"/>
    <property type="evidence" value="ECO:0007669"/>
    <property type="project" value="UniProtKB-SubCell"/>
</dbReference>
<keyword evidence="9" id="KW-1133">Transmembrane helix</keyword>
<evidence type="ECO:0000256" key="13">
    <source>
        <dbReference type="SAM" id="MobiDB-lite"/>
    </source>
</evidence>
<evidence type="ECO:0000313" key="14">
    <source>
        <dbReference type="EMBL" id="RPE12242.1"/>
    </source>
</evidence>
<evidence type="ECO:0000256" key="8">
    <source>
        <dbReference type="ARBA" id="ARBA00022801"/>
    </source>
</evidence>
<comment type="subcellular location">
    <subcellularLocation>
        <location evidence="3">Membrane</location>
        <topology evidence="3">Single-pass type I membrane protein</topology>
    </subcellularLocation>
</comment>
<comment type="cofactor">
    <cofactor evidence="1">
        <name>Mn(2+)</name>
        <dbReference type="ChEBI" id="CHEBI:29035"/>
    </cofactor>
</comment>
<evidence type="ECO:0000256" key="3">
    <source>
        <dbReference type="ARBA" id="ARBA00004479"/>
    </source>
</evidence>
<dbReference type="PANTHER" id="PTHR31120:SF6">
    <property type="entry name" value="METALLOPROTEASE TIKI HOMOLOG"/>
    <property type="match status" value="1"/>
</dbReference>
<evidence type="ECO:0000256" key="5">
    <source>
        <dbReference type="ARBA" id="ARBA00022692"/>
    </source>
</evidence>
<keyword evidence="5" id="KW-0812">Transmembrane</keyword>